<organism evidence="2 3">
    <name type="scientific">Colletotrichum melonis</name>
    <dbReference type="NCBI Taxonomy" id="1209925"/>
    <lineage>
        <taxon>Eukaryota</taxon>
        <taxon>Fungi</taxon>
        <taxon>Dikarya</taxon>
        <taxon>Ascomycota</taxon>
        <taxon>Pezizomycotina</taxon>
        <taxon>Sordariomycetes</taxon>
        <taxon>Hypocreomycetidae</taxon>
        <taxon>Glomerellales</taxon>
        <taxon>Glomerellaceae</taxon>
        <taxon>Colletotrichum</taxon>
        <taxon>Colletotrichum acutatum species complex</taxon>
    </lineage>
</organism>
<reference evidence="2 3" key="1">
    <citation type="submission" date="2016-10" db="EMBL/GenBank/DDBJ databases">
        <title>The genome sequence of Colletotrichum fioriniae PJ7.</title>
        <authorList>
            <person name="Baroncelli R."/>
        </authorList>
    </citation>
    <scope>NUCLEOTIDE SEQUENCE [LARGE SCALE GENOMIC DNA]</scope>
    <source>
        <strain evidence="2">Col 31</strain>
    </source>
</reference>
<evidence type="ECO:0000313" key="2">
    <source>
        <dbReference type="EMBL" id="KAK1467173.1"/>
    </source>
</evidence>
<keyword evidence="3" id="KW-1185">Reference proteome</keyword>
<sequence>MLVGLRIPSPSIASRCRRRCRRRRLYRRSLDRVTRGSSLREKTANGSHGMPHGGLRLTQARHEVGPELVFKVLRQVGGDVPGKVLHGGLVRFGFPARPGLRERVSQPRGARAGAGDGPVAGDDDGVALAFAAGAGAARARRFCFIALYLA</sequence>
<dbReference type="EMBL" id="MLGG01000002">
    <property type="protein sequence ID" value="KAK1467173.1"/>
    <property type="molecule type" value="Genomic_DNA"/>
</dbReference>
<comment type="caution">
    <text evidence="2">The sequence shown here is derived from an EMBL/GenBank/DDBJ whole genome shotgun (WGS) entry which is preliminary data.</text>
</comment>
<proteinExistence type="predicted"/>
<accession>A0AAI9UYL8</accession>
<dbReference type="Proteomes" id="UP001239795">
    <property type="component" value="Unassembled WGS sequence"/>
</dbReference>
<feature type="compositionally biased region" description="Basic and acidic residues" evidence="1">
    <location>
        <begin position="31"/>
        <end position="43"/>
    </location>
</feature>
<evidence type="ECO:0000313" key="3">
    <source>
        <dbReference type="Proteomes" id="UP001239795"/>
    </source>
</evidence>
<dbReference type="AlphaFoldDB" id="A0AAI9UYL8"/>
<protein>
    <submittedName>
        <fullName evidence="2">Uncharacterized protein</fullName>
    </submittedName>
</protein>
<evidence type="ECO:0000256" key="1">
    <source>
        <dbReference type="SAM" id="MobiDB-lite"/>
    </source>
</evidence>
<feature type="region of interest" description="Disordered" evidence="1">
    <location>
        <begin position="31"/>
        <end position="55"/>
    </location>
</feature>
<gene>
    <name evidence="2" type="ORF">CMEL01_11166</name>
</gene>
<name>A0AAI9UYL8_9PEZI</name>